<dbReference type="InterPro" id="IPR006311">
    <property type="entry name" value="TAT_signal"/>
</dbReference>
<feature type="signal peptide" evidence="8">
    <location>
        <begin position="1"/>
        <end position="34"/>
    </location>
</feature>
<keyword evidence="5 7" id="KW-0408">Iron</keyword>
<dbReference type="PROSITE" id="PS51373">
    <property type="entry name" value="HIPIP"/>
    <property type="match status" value="1"/>
</dbReference>
<evidence type="ECO:0000256" key="3">
    <source>
        <dbReference type="ARBA" id="ARBA00022723"/>
    </source>
</evidence>
<keyword evidence="1 7" id="KW-0813">Transport</keyword>
<keyword evidence="3 7" id="KW-0479">Metal-binding</keyword>
<evidence type="ECO:0000256" key="5">
    <source>
        <dbReference type="ARBA" id="ARBA00023004"/>
    </source>
</evidence>
<keyword evidence="6 7" id="KW-0411">Iron-sulfur</keyword>
<organism evidence="10 11">
    <name type="scientific">Sapientia aquatica</name>
    <dbReference type="NCBI Taxonomy" id="1549640"/>
    <lineage>
        <taxon>Bacteria</taxon>
        <taxon>Pseudomonadati</taxon>
        <taxon>Pseudomonadota</taxon>
        <taxon>Betaproteobacteria</taxon>
        <taxon>Burkholderiales</taxon>
        <taxon>Oxalobacteraceae</taxon>
        <taxon>Sapientia</taxon>
    </lineage>
</organism>
<evidence type="ECO:0000313" key="10">
    <source>
        <dbReference type="EMBL" id="TDK63758.1"/>
    </source>
</evidence>
<proteinExistence type="inferred from homology"/>
<accession>A0A4R5VYV6</accession>
<comment type="subunit">
    <text evidence="7">Homodimer.</text>
</comment>
<keyword evidence="4 7" id="KW-0249">Electron transport</keyword>
<dbReference type="EMBL" id="SMYL01000008">
    <property type="protein sequence ID" value="TDK63758.1"/>
    <property type="molecule type" value="Genomic_DNA"/>
</dbReference>
<evidence type="ECO:0000256" key="8">
    <source>
        <dbReference type="SAM" id="SignalP"/>
    </source>
</evidence>
<evidence type="ECO:0000256" key="6">
    <source>
        <dbReference type="ARBA" id="ARBA00023014"/>
    </source>
</evidence>
<dbReference type="GO" id="GO:0051539">
    <property type="term" value="F:4 iron, 4 sulfur cluster binding"/>
    <property type="evidence" value="ECO:0007669"/>
    <property type="project" value="UniProtKB-KW"/>
</dbReference>
<evidence type="ECO:0000256" key="7">
    <source>
        <dbReference type="RuleBase" id="RU000620"/>
    </source>
</evidence>
<dbReference type="Proteomes" id="UP000294829">
    <property type="component" value="Unassembled WGS sequence"/>
</dbReference>
<keyword evidence="2 7" id="KW-0004">4Fe-4S</keyword>
<evidence type="ECO:0000256" key="2">
    <source>
        <dbReference type="ARBA" id="ARBA00022485"/>
    </source>
</evidence>
<evidence type="ECO:0000259" key="9">
    <source>
        <dbReference type="PROSITE" id="PS51373"/>
    </source>
</evidence>
<feature type="chain" id="PRO_5020409438" description="High-potential iron-sulfur protein" evidence="8">
    <location>
        <begin position="35"/>
        <end position="97"/>
    </location>
</feature>
<dbReference type="GO" id="GO:0019646">
    <property type="term" value="P:aerobic electron transport chain"/>
    <property type="evidence" value="ECO:0007669"/>
    <property type="project" value="InterPro"/>
</dbReference>
<dbReference type="RefSeq" id="WP_133329743.1">
    <property type="nucleotide sequence ID" value="NZ_SMYL01000008.1"/>
</dbReference>
<evidence type="ECO:0000313" key="11">
    <source>
        <dbReference type="Proteomes" id="UP000294829"/>
    </source>
</evidence>
<comment type="similarity">
    <text evidence="7">Belongs to the high-potential iron-sulfur protein (HiPIP) family.</text>
</comment>
<keyword evidence="11" id="KW-1185">Reference proteome</keyword>
<dbReference type="GO" id="GO:0046872">
    <property type="term" value="F:metal ion binding"/>
    <property type="evidence" value="ECO:0007669"/>
    <property type="project" value="UniProtKB-KW"/>
</dbReference>
<feature type="domain" description="High potential iron-sulfur proteins family profile" evidence="9">
    <location>
        <begin position="28"/>
        <end position="97"/>
    </location>
</feature>
<evidence type="ECO:0000256" key="4">
    <source>
        <dbReference type="ARBA" id="ARBA00022982"/>
    </source>
</evidence>
<comment type="caution">
    <text evidence="10">The sequence shown here is derived from an EMBL/GenBank/DDBJ whole genome shotgun (WGS) entry which is preliminary data.</text>
</comment>
<dbReference type="OrthoDB" id="5334781at2"/>
<evidence type="ECO:0000256" key="1">
    <source>
        <dbReference type="ARBA" id="ARBA00022448"/>
    </source>
</evidence>
<name>A0A4R5VYV6_9BURK</name>
<gene>
    <name evidence="10" type="ORF">E2I14_14410</name>
</gene>
<dbReference type="GO" id="GO:0009055">
    <property type="term" value="F:electron transfer activity"/>
    <property type="evidence" value="ECO:0007669"/>
    <property type="project" value="InterPro"/>
</dbReference>
<dbReference type="AlphaFoldDB" id="A0A4R5VYV6"/>
<dbReference type="Pfam" id="PF01355">
    <property type="entry name" value="HIPIP"/>
    <property type="match status" value="1"/>
</dbReference>
<sequence length="97" mass="10260">MDSKSTPTRRQFMKIGGMAVAMIPLMLIANQSGAATNAAMRAAMKYQDKPNGEKDCIACVQFVPGKTAKDLGGCKLFAGDTEVSPTGYCAAWVAKPK</sequence>
<dbReference type="Gene3D" id="4.10.490.10">
    <property type="entry name" value="High potential iron-sulphur protein"/>
    <property type="match status" value="1"/>
</dbReference>
<reference evidence="10 11" key="1">
    <citation type="submission" date="2019-03" db="EMBL/GenBank/DDBJ databases">
        <title>Sapientia aquatica gen. nov., sp. nov., isolated from a crater lake.</title>
        <authorList>
            <person name="Felfoldi T."/>
            <person name="Szabo A."/>
            <person name="Toth E."/>
            <person name="Schumann P."/>
            <person name="Keki Z."/>
            <person name="Marialigeti K."/>
            <person name="Mathe I."/>
        </authorList>
    </citation>
    <scope>NUCLEOTIDE SEQUENCE [LARGE SCALE GENOMIC DNA]</scope>
    <source>
        <strain evidence="10 11">SA-152</strain>
    </source>
</reference>
<protein>
    <recommendedName>
        <fullName evidence="7">High-potential iron-sulfur protein</fullName>
        <shortName evidence="7">HiPIP</shortName>
    </recommendedName>
</protein>
<dbReference type="InterPro" id="IPR000170">
    <property type="entry name" value="High_potential_FeS_prot"/>
</dbReference>
<comment type="function">
    <text evidence="7">Specific class of high-redox-potential 4Fe-4S ferredoxins. Functions in anaerobic electron transport in most purple and in some other photosynthetic bacteria and in at least one genus (Paracoccus) of halophilic, denitrifying bacteria.</text>
</comment>
<dbReference type="SUPFAM" id="SSF57652">
    <property type="entry name" value="HIPIP (high potential iron protein)"/>
    <property type="match status" value="1"/>
</dbReference>
<dbReference type="InterPro" id="IPR036369">
    <property type="entry name" value="HIPIP_sf"/>
</dbReference>
<keyword evidence="8" id="KW-0732">Signal</keyword>
<dbReference type="PROSITE" id="PS51318">
    <property type="entry name" value="TAT"/>
    <property type="match status" value="1"/>
</dbReference>